<dbReference type="AlphaFoldDB" id="M7TX07"/>
<keyword evidence="4" id="KW-1185">Reference proteome</keyword>
<dbReference type="STRING" id="1287681.M7TX07"/>
<dbReference type="OMA" id="MIREVHA"/>
<organism evidence="3 4">
    <name type="scientific">Eutypa lata (strain UCR-EL1)</name>
    <name type="common">Grapevine dieback disease fungus</name>
    <name type="synonym">Eutypa armeniacae</name>
    <dbReference type="NCBI Taxonomy" id="1287681"/>
    <lineage>
        <taxon>Eukaryota</taxon>
        <taxon>Fungi</taxon>
        <taxon>Dikarya</taxon>
        <taxon>Ascomycota</taxon>
        <taxon>Pezizomycotina</taxon>
        <taxon>Sordariomycetes</taxon>
        <taxon>Xylariomycetidae</taxon>
        <taxon>Xylariales</taxon>
        <taxon>Diatrypaceae</taxon>
        <taxon>Eutypa</taxon>
    </lineage>
</organism>
<dbReference type="eggNOG" id="ENOG502R4GW">
    <property type="taxonomic scope" value="Eukaryota"/>
</dbReference>
<evidence type="ECO:0000256" key="1">
    <source>
        <dbReference type="SAM" id="MobiDB-lite"/>
    </source>
</evidence>
<feature type="compositionally biased region" description="Low complexity" evidence="1">
    <location>
        <begin position="449"/>
        <end position="465"/>
    </location>
</feature>
<dbReference type="KEGG" id="ela:UCREL1_1769"/>
<dbReference type="InterPro" id="IPR024554">
    <property type="entry name" value="LEC1-like_C"/>
</dbReference>
<feature type="domain" description="PX" evidence="2">
    <location>
        <begin position="44"/>
        <end position="171"/>
    </location>
</feature>
<name>M7TX07_EUTLA</name>
<dbReference type="GO" id="GO:0035091">
    <property type="term" value="F:phosphatidylinositol binding"/>
    <property type="evidence" value="ECO:0007669"/>
    <property type="project" value="TreeGrafter"/>
</dbReference>
<feature type="domain" description="PX" evidence="2">
    <location>
        <begin position="187"/>
        <end position="324"/>
    </location>
</feature>
<sequence>MTSPSLTASQLRALFDILVHHETYTEVEYFKDPEAIDRYGYPFNVNAAVDYAIIHIATLLHYIFVLSTEGPYLLKLLENVHNLIPYSVIAQTLRVGNAATMMSGLFRLILAKVSVGAVTNWLGLTQNAADGMNLLQRIISMTLEWDAGDFRKAIEKMKRTKDRSIVVAILESVDGKLVDTLTDTQHSQLLEYYSAQLAIQDRVKIVDALCRQNPDFTTSVIKDVLAVFEPMIREVHAHVDLRKHVCALEKLLTDLIKTSKPKKSTSDKSQKETASTPASVDDYVDFLRRNRYMLFDYLHDVAKGCPELRETWRAWAKEVVLTFRQNGRSEATTLDENAKKDSGVDGQELSAGSMDGDLQRLFNTIPIEKRGSTLAEIDALVQYLQKLEDISKERMQRITAGGTQGADHMSGPGVYLSHWQSLLDNTVISPKSKQGPLRTGKVVKGVKASGKTEAVASKDSSDAVAIHAKEESSRPKPPNTTGITSQLGAKFKELVAEKSSQGLPS</sequence>
<feature type="region of interest" description="Disordered" evidence="1">
    <location>
        <begin position="449"/>
        <end position="485"/>
    </location>
</feature>
<accession>M7TX07</accession>
<evidence type="ECO:0000313" key="4">
    <source>
        <dbReference type="Proteomes" id="UP000012174"/>
    </source>
</evidence>
<dbReference type="EMBL" id="KB705687">
    <property type="protein sequence ID" value="EMR71195.1"/>
    <property type="molecule type" value="Genomic_DNA"/>
</dbReference>
<dbReference type="PANTHER" id="PTHR47185">
    <property type="entry name" value="PX DOMAIN-CONTAINING PROTEIN YPR097W"/>
    <property type="match status" value="1"/>
</dbReference>
<dbReference type="OrthoDB" id="2117459at2759"/>
<dbReference type="Pfam" id="PF12825">
    <property type="entry name" value="DUF3818"/>
    <property type="match status" value="2"/>
</dbReference>
<dbReference type="Proteomes" id="UP000012174">
    <property type="component" value="Unassembled WGS sequence"/>
</dbReference>
<dbReference type="InterPro" id="IPR047168">
    <property type="entry name" value="LEC1-like"/>
</dbReference>
<dbReference type="PANTHER" id="PTHR47185:SF2">
    <property type="entry name" value="FUNGAL PROTEIN"/>
    <property type="match status" value="1"/>
</dbReference>
<dbReference type="HOGENOM" id="CLU_024451_1_0_1"/>
<evidence type="ECO:0000259" key="2">
    <source>
        <dbReference type="Pfam" id="PF12825"/>
    </source>
</evidence>
<reference evidence="4" key="1">
    <citation type="journal article" date="2013" name="Genome Announc.">
        <title>Draft genome sequence of the grapevine dieback fungus Eutypa lata UCR-EL1.</title>
        <authorList>
            <person name="Blanco-Ulate B."/>
            <person name="Rolshausen P.E."/>
            <person name="Cantu D."/>
        </authorList>
    </citation>
    <scope>NUCLEOTIDE SEQUENCE [LARGE SCALE GENOMIC DNA]</scope>
    <source>
        <strain evidence="4">UCR-EL1</strain>
    </source>
</reference>
<protein>
    <recommendedName>
        <fullName evidence="2">PX domain-containing protein</fullName>
    </recommendedName>
</protein>
<proteinExistence type="predicted"/>
<gene>
    <name evidence="3" type="ORF">UCREL1_1769</name>
</gene>
<evidence type="ECO:0000313" key="3">
    <source>
        <dbReference type="EMBL" id="EMR71195.1"/>
    </source>
</evidence>